<dbReference type="Gene3D" id="3.30.70.2530">
    <property type="match status" value="1"/>
</dbReference>
<dbReference type="Gene3D" id="3.30.465.10">
    <property type="match status" value="1"/>
</dbReference>
<organism evidence="4 5">
    <name type="scientific">Nocardioides furvisabuli</name>
    <dbReference type="NCBI Taxonomy" id="375542"/>
    <lineage>
        <taxon>Bacteria</taxon>
        <taxon>Bacillati</taxon>
        <taxon>Actinomycetota</taxon>
        <taxon>Actinomycetes</taxon>
        <taxon>Propionibacteriales</taxon>
        <taxon>Nocardioidaceae</taxon>
        <taxon>Nocardioides</taxon>
    </lineage>
</organism>
<feature type="region of interest" description="Disordered" evidence="2">
    <location>
        <begin position="1"/>
        <end position="20"/>
    </location>
</feature>
<dbReference type="SUPFAM" id="SSF56176">
    <property type="entry name" value="FAD-binding/transporter-associated domain-like"/>
    <property type="match status" value="1"/>
</dbReference>
<gene>
    <name evidence="4" type="primary">aldO</name>
    <name evidence="4" type="ORF">GCM10009726_26710</name>
</gene>
<keyword evidence="1" id="KW-0560">Oxidoreductase</keyword>
<comment type="caution">
    <text evidence="4">The sequence shown here is derived from an EMBL/GenBank/DDBJ whole genome shotgun (WGS) entry which is preliminary data.</text>
</comment>
<keyword evidence="5" id="KW-1185">Reference proteome</keyword>
<evidence type="ECO:0000313" key="5">
    <source>
        <dbReference type="Proteomes" id="UP001501161"/>
    </source>
</evidence>
<dbReference type="PIRSF" id="PIRSF000136">
    <property type="entry name" value="LGO_GLO"/>
    <property type="match status" value="1"/>
</dbReference>
<dbReference type="Proteomes" id="UP001501161">
    <property type="component" value="Unassembled WGS sequence"/>
</dbReference>
<proteinExistence type="predicted"/>
<evidence type="ECO:0000256" key="1">
    <source>
        <dbReference type="ARBA" id="ARBA00023002"/>
    </source>
</evidence>
<dbReference type="PANTHER" id="PTHR43762">
    <property type="entry name" value="L-GULONOLACTONE OXIDASE"/>
    <property type="match status" value="1"/>
</dbReference>
<feature type="compositionally biased region" description="Basic and acidic residues" evidence="2">
    <location>
        <begin position="1"/>
        <end position="19"/>
    </location>
</feature>
<evidence type="ECO:0000259" key="3">
    <source>
        <dbReference type="PROSITE" id="PS51387"/>
    </source>
</evidence>
<evidence type="ECO:0000313" key="4">
    <source>
        <dbReference type="EMBL" id="GAA2110919.1"/>
    </source>
</evidence>
<dbReference type="PANTHER" id="PTHR43762:SF1">
    <property type="entry name" value="D-ARABINONO-1,4-LACTONE OXIDASE"/>
    <property type="match status" value="1"/>
</dbReference>
<feature type="domain" description="FAD-binding PCMH-type" evidence="3">
    <location>
        <begin position="27"/>
        <end position="196"/>
    </location>
</feature>
<dbReference type="Pfam" id="PF04030">
    <property type="entry name" value="ALO"/>
    <property type="match status" value="1"/>
</dbReference>
<dbReference type="EMBL" id="BAAAMQ010000013">
    <property type="protein sequence ID" value="GAA2110919.1"/>
    <property type="molecule type" value="Genomic_DNA"/>
</dbReference>
<protein>
    <submittedName>
        <fullName evidence="4">Alditol oxidase</fullName>
    </submittedName>
</protein>
<dbReference type="InterPro" id="IPR007173">
    <property type="entry name" value="ALO_C"/>
</dbReference>
<dbReference type="Gene3D" id="3.30.43.10">
    <property type="entry name" value="Uridine Diphospho-n-acetylenolpyruvylglucosamine Reductase, domain 2"/>
    <property type="match status" value="1"/>
</dbReference>
<dbReference type="Gene3D" id="1.10.45.10">
    <property type="entry name" value="Vanillyl-alcohol Oxidase, Chain A, domain 4"/>
    <property type="match status" value="1"/>
</dbReference>
<dbReference type="Pfam" id="PF01565">
    <property type="entry name" value="FAD_binding_4"/>
    <property type="match status" value="1"/>
</dbReference>
<sequence>MAGHPHPEEHLVSTPDRGRRTNWSGNLTYAARELVRPASVAELQAVVSAASAAGDRLRALGSRHSFSSVADTDGVHVSTRDLGLSVELQGADGAVAVVPGAMTYAEVAPVLQARGRALHNLGSLPHISVAGACATGTHGSGDDLGSLATAVVAVELVTASGELVRLDCAHADFRGAVVSLGALGVVTRLWLRTEPTYEVRQRVWEGLPASEVAEQLLAVLGSGTSVSVFTDLSDPATVSSVWVKDRLDRPGTLAPCLASRVPAAREVHPVPGVDPAAASPQQGTPGPWHERLPHFRASHVPSVGEELQSELFLPREAAPHLLPALARISDLVASALLVHEIRSAAADDLWLSPLRGRDSVMAHFTWRPEPELVLPALRAVEDALAPWEPRAHWGKITATPELRAPAGAYDVAAFEALRARLDPDGVFRNDLLLPPR</sequence>
<reference evidence="5" key="1">
    <citation type="journal article" date="2019" name="Int. J. Syst. Evol. Microbiol.">
        <title>The Global Catalogue of Microorganisms (GCM) 10K type strain sequencing project: providing services to taxonomists for standard genome sequencing and annotation.</title>
        <authorList>
            <consortium name="The Broad Institute Genomics Platform"/>
            <consortium name="The Broad Institute Genome Sequencing Center for Infectious Disease"/>
            <person name="Wu L."/>
            <person name="Ma J."/>
        </authorList>
    </citation>
    <scope>NUCLEOTIDE SEQUENCE [LARGE SCALE GENOMIC DNA]</scope>
    <source>
        <strain evidence="5">JCM 13813</strain>
    </source>
</reference>
<dbReference type="InterPro" id="IPR016171">
    <property type="entry name" value="Vanillyl_alc_oxidase_C-sub2"/>
</dbReference>
<accession>A0ABP5J6D4</accession>
<name>A0ABP5J6D4_9ACTN</name>
<dbReference type="InterPro" id="IPR016169">
    <property type="entry name" value="FAD-bd_PCMH_sub2"/>
</dbReference>
<dbReference type="PROSITE" id="PS51387">
    <property type="entry name" value="FAD_PCMH"/>
    <property type="match status" value="1"/>
</dbReference>
<evidence type="ECO:0000256" key="2">
    <source>
        <dbReference type="SAM" id="MobiDB-lite"/>
    </source>
</evidence>
<dbReference type="InterPro" id="IPR016166">
    <property type="entry name" value="FAD-bd_PCMH"/>
</dbReference>
<dbReference type="Gene3D" id="3.30.70.2520">
    <property type="match status" value="1"/>
</dbReference>
<dbReference type="InterPro" id="IPR036318">
    <property type="entry name" value="FAD-bd_PCMH-like_sf"/>
</dbReference>
<dbReference type="InterPro" id="IPR016167">
    <property type="entry name" value="FAD-bd_PCMH_sub1"/>
</dbReference>
<dbReference type="InterPro" id="IPR006094">
    <property type="entry name" value="Oxid_FAD_bind_N"/>
</dbReference>
<dbReference type="InterPro" id="IPR010031">
    <property type="entry name" value="FAD_lactone_oxidase-like"/>
</dbReference>